<comment type="caution">
    <text evidence="3">The sequence shown here is derived from an EMBL/GenBank/DDBJ whole genome shotgun (WGS) entry which is preliminary data.</text>
</comment>
<organism evidence="3 4">
    <name type="scientific">Nonomuraea zeae</name>
    <dbReference type="NCBI Taxonomy" id="1642303"/>
    <lineage>
        <taxon>Bacteria</taxon>
        <taxon>Bacillati</taxon>
        <taxon>Actinomycetota</taxon>
        <taxon>Actinomycetes</taxon>
        <taxon>Streptosporangiales</taxon>
        <taxon>Streptosporangiaceae</taxon>
        <taxon>Nonomuraea</taxon>
    </lineage>
</organism>
<proteinExistence type="predicted"/>
<dbReference type="Pfam" id="PF00589">
    <property type="entry name" value="Phage_integrase"/>
    <property type="match status" value="1"/>
</dbReference>
<feature type="domain" description="Tyr recombinase" evidence="2">
    <location>
        <begin position="1"/>
        <end position="125"/>
    </location>
</feature>
<dbReference type="InterPro" id="IPR002104">
    <property type="entry name" value="Integrase_catalytic"/>
</dbReference>
<protein>
    <recommendedName>
        <fullName evidence="2">Tyr recombinase domain-containing protein</fullName>
    </recommendedName>
</protein>
<accession>A0A5S4GVH1</accession>
<evidence type="ECO:0000313" key="4">
    <source>
        <dbReference type="Proteomes" id="UP000306628"/>
    </source>
</evidence>
<sequence>MELVRQARRVPVSAALTRLYADYQQERWRLLGDAAENSPFVFVNLYRSPLGTAMRPDGVEELFERLSRDAGIKATPHTCRHTFATHLVRAGVDRDVVQELLGHASPMSTAIYTHADWSDLQAAVAAIDPSRRVAGAP</sequence>
<keyword evidence="1" id="KW-0233">DNA recombination</keyword>
<dbReference type="GO" id="GO:0006310">
    <property type="term" value="P:DNA recombination"/>
    <property type="evidence" value="ECO:0007669"/>
    <property type="project" value="UniProtKB-KW"/>
</dbReference>
<evidence type="ECO:0000313" key="3">
    <source>
        <dbReference type="EMBL" id="TMR36955.1"/>
    </source>
</evidence>
<dbReference type="InterPro" id="IPR050090">
    <property type="entry name" value="Tyrosine_recombinase_XerCD"/>
</dbReference>
<dbReference type="PANTHER" id="PTHR30349">
    <property type="entry name" value="PHAGE INTEGRASE-RELATED"/>
    <property type="match status" value="1"/>
</dbReference>
<name>A0A5S4GVH1_9ACTN</name>
<keyword evidence="4" id="KW-1185">Reference proteome</keyword>
<gene>
    <name evidence="3" type="ORF">ETD85_09395</name>
</gene>
<dbReference type="GO" id="GO:0003677">
    <property type="term" value="F:DNA binding"/>
    <property type="evidence" value="ECO:0007669"/>
    <property type="project" value="InterPro"/>
</dbReference>
<dbReference type="InterPro" id="IPR011010">
    <property type="entry name" value="DNA_brk_join_enz"/>
</dbReference>
<dbReference type="EMBL" id="VCKX01000020">
    <property type="protein sequence ID" value="TMR36955.1"/>
    <property type="molecule type" value="Genomic_DNA"/>
</dbReference>
<dbReference type="PROSITE" id="PS51898">
    <property type="entry name" value="TYR_RECOMBINASE"/>
    <property type="match status" value="1"/>
</dbReference>
<dbReference type="OrthoDB" id="9803188at2"/>
<evidence type="ECO:0000259" key="2">
    <source>
        <dbReference type="PROSITE" id="PS51898"/>
    </source>
</evidence>
<dbReference type="Proteomes" id="UP000306628">
    <property type="component" value="Unassembled WGS sequence"/>
</dbReference>
<dbReference type="GO" id="GO:0015074">
    <property type="term" value="P:DNA integration"/>
    <property type="evidence" value="ECO:0007669"/>
    <property type="project" value="InterPro"/>
</dbReference>
<evidence type="ECO:0000256" key="1">
    <source>
        <dbReference type="ARBA" id="ARBA00023172"/>
    </source>
</evidence>
<dbReference type="Gene3D" id="1.10.443.10">
    <property type="entry name" value="Intergrase catalytic core"/>
    <property type="match status" value="1"/>
</dbReference>
<reference evidence="3 4" key="1">
    <citation type="submission" date="2019-05" db="EMBL/GenBank/DDBJ databases">
        <title>Draft genome sequence of Nonomuraea zeae DSM 100528.</title>
        <authorList>
            <person name="Saricaoglu S."/>
            <person name="Isik K."/>
        </authorList>
    </citation>
    <scope>NUCLEOTIDE SEQUENCE [LARGE SCALE GENOMIC DNA]</scope>
    <source>
        <strain evidence="3 4">DSM 100528</strain>
    </source>
</reference>
<dbReference type="AlphaFoldDB" id="A0A5S4GVH1"/>
<dbReference type="InterPro" id="IPR013762">
    <property type="entry name" value="Integrase-like_cat_sf"/>
</dbReference>
<dbReference type="SUPFAM" id="SSF56349">
    <property type="entry name" value="DNA breaking-rejoining enzymes"/>
    <property type="match status" value="1"/>
</dbReference>